<dbReference type="Gene3D" id="1.10.10.10">
    <property type="entry name" value="Winged helix-like DNA-binding domain superfamily/Winged helix DNA-binding domain"/>
    <property type="match status" value="1"/>
</dbReference>
<evidence type="ECO:0000313" key="6">
    <source>
        <dbReference type="EMBL" id="PIO97571.1"/>
    </source>
</evidence>
<dbReference type="CDD" id="cd00038">
    <property type="entry name" value="CAP_ED"/>
    <property type="match status" value="1"/>
</dbReference>
<evidence type="ECO:0000259" key="4">
    <source>
        <dbReference type="PROSITE" id="PS50042"/>
    </source>
</evidence>
<evidence type="ECO:0000256" key="3">
    <source>
        <dbReference type="ARBA" id="ARBA00023163"/>
    </source>
</evidence>
<reference evidence="6 7" key="1">
    <citation type="submission" date="2017-08" db="EMBL/GenBank/DDBJ databases">
        <title>Pleomorphomonas carboxidotrophicus sp. nov., a new mesophilic hydrogenogenic carboxidotroph.</title>
        <authorList>
            <person name="Esquivel-Elizondo S."/>
            <person name="Krajmalnik-Brown R."/>
            <person name="Maldonado J."/>
        </authorList>
    </citation>
    <scope>NUCLEOTIDE SEQUENCE [LARGE SCALE GENOMIC DNA]</scope>
    <source>
        <strain evidence="6 7">SVCO-16</strain>
    </source>
</reference>
<feature type="domain" description="Cyclic nucleotide-binding" evidence="4">
    <location>
        <begin position="8"/>
        <end position="111"/>
    </location>
</feature>
<organism evidence="6 7">
    <name type="scientific">Pleomorphomonas carboxyditropha</name>
    <dbReference type="NCBI Taxonomy" id="2023338"/>
    <lineage>
        <taxon>Bacteria</taxon>
        <taxon>Pseudomonadati</taxon>
        <taxon>Pseudomonadota</taxon>
        <taxon>Alphaproteobacteria</taxon>
        <taxon>Hyphomicrobiales</taxon>
        <taxon>Pleomorphomonadaceae</taxon>
        <taxon>Pleomorphomonas</taxon>
    </lineage>
</organism>
<dbReference type="Gene3D" id="2.60.120.10">
    <property type="entry name" value="Jelly Rolls"/>
    <property type="match status" value="1"/>
</dbReference>
<evidence type="ECO:0000256" key="2">
    <source>
        <dbReference type="ARBA" id="ARBA00023125"/>
    </source>
</evidence>
<dbReference type="SMART" id="SM00100">
    <property type="entry name" value="cNMP"/>
    <property type="match status" value="1"/>
</dbReference>
<evidence type="ECO:0000313" key="7">
    <source>
        <dbReference type="Proteomes" id="UP000231070"/>
    </source>
</evidence>
<dbReference type="SUPFAM" id="SSF51206">
    <property type="entry name" value="cAMP-binding domain-like"/>
    <property type="match status" value="1"/>
</dbReference>
<dbReference type="InterPro" id="IPR012318">
    <property type="entry name" value="HTH_CRP"/>
</dbReference>
<dbReference type="PANTHER" id="PTHR24567:SF26">
    <property type="entry name" value="REGULATORY PROTEIN YEIL"/>
    <property type="match status" value="1"/>
</dbReference>
<dbReference type="InterPro" id="IPR036388">
    <property type="entry name" value="WH-like_DNA-bd_sf"/>
</dbReference>
<dbReference type="InterPro" id="IPR018490">
    <property type="entry name" value="cNMP-bd_dom_sf"/>
</dbReference>
<comment type="caution">
    <text evidence="6">The sequence shown here is derived from an EMBL/GenBank/DDBJ whole genome shotgun (WGS) entry which is preliminary data.</text>
</comment>
<keyword evidence="2" id="KW-0238">DNA-binding</keyword>
<dbReference type="GO" id="GO:0005829">
    <property type="term" value="C:cytosol"/>
    <property type="evidence" value="ECO:0007669"/>
    <property type="project" value="TreeGrafter"/>
</dbReference>
<name>A0A2G9WS72_9HYPH</name>
<dbReference type="AlphaFoldDB" id="A0A2G9WS72"/>
<dbReference type="InterPro" id="IPR000595">
    <property type="entry name" value="cNMP-bd_dom"/>
</dbReference>
<dbReference type="PROSITE" id="PS50042">
    <property type="entry name" value="CNMP_BINDING_3"/>
    <property type="match status" value="1"/>
</dbReference>
<gene>
    <name evidence="6" type="ORF">CJ014_19070</name>
</gene>
<evidence type="ECO:0000256" key="1">
    <source>
        <dbReference type="ARBA" id="ARBA00023015"/>
    </source>
</evidence>
<evidence type="ECO:0000259" key="5">
    <source>
        <dbReference type="PROSITE" id="PS51063"/>
    </source>
</evidence>
<protein>
    <submittedName>
        <fullName evidence="6">Crp/Fnr family transcriptional regulator</fullName>
    </submittedName>
</protein>
<dbReference type="InterPro" id="IPR050397">
    <property type="entry name" value="Env_Response_Regulators"/>
</dbReference>
<sequence>MTPEELPILRGLADGRRRQIMENTLLHTVPAGSVLFEQGDTPNFQIVVMSGSVQLFGRSTSGREVLVEVVSPPDLIIPAAVVTGAPYLMRARVPEPSTFLLIPARAFRDLVASDLALANSVIGSLATQFRRMVRQIKSLKLRSAAQRIGCYLLTLSERQGTPEKAVLPYEKNLIASELGITRESFSRVLASLEKHGIRIDGQTIWIDDAKQLAKECVPDPLIDGHEFGLMSRD</sequence>
<dbReference type="InterPro" id="IPR036390">
    <property type="entry name" value="WH_DNA-bd_sf"/>
</dbReference>
<dbReference type="GO" id="GO:0003700">
    <property type="term" value="F:DNA-binding transcription factor activity"/>
    <property type="evidence" value="ECO:0007669"/>
    <property type="project" value="TreeGrafter"/>
</dbReference>
<dbReference type="InterPro" id="IPR014710">
    <property type="entry name" value="RmlC-like_jellyroll"/>
</dbReference>
<dbReference type="OrthoDB" id="190787at2"/>
<dbReference type="SUPFAM" id="SSF46785">
    <property type="entry name" value="Winged helix' DNA-binding domain"/>
    <property type="match status" value="1"/>
</dbReference>
<dbReference type="SMART" id="SM00419">
    <property type="entry name" value="HTH_CRP"/>
    <property type="match status" value="1"/>
</dbReference>
<keyword evidence="7" id="KW-1185">Reference proteome</keyword>
<keyword evidence="1" id="KW-0805">Transcription regulation</keyword>
<dbReference type="GO" id="GO:0003677">
    <property type="term" value="F:DNA binding"/>
    <property type="evidence" value="ECO:0007669"/>
    <property type="project" value="UniProtKB-KW"/>
</dbReference>
<dbReference type="Pfam" id="PF13545">
    <property type="entry name" value="HTH_Crp_2"/>
    <property type="match status" value="1"/>
</dbReference>
<keyword evidence="3" id="KW-0804">Transcription</keyword>
<dbReference type="Pfam" id="PF00027">
    <property type="entry name" value="cNMP_binding"/>
    <property type="match status" value="1"/>
</dbReference>
<feature type="domain" description="HTH crp-type" evidence="5">
    <location>
        <begin position="142"/>
        <end position="210"/>
    </location>
</feature>
<dbReference type="Proteomes" id="UP000231070">
    <property type="component" value="Unassembled WGS sequence"/>
</dbReference>
<dbReference type="PANTHER" id="PTHR24567">
    <property type="entry name" value="CRP FAMILY TRANSCRIPTIONAL REGULATORY PROTEIN"/>
    <property type="match status" value="1"/>
</dbReference>
<dbReference type="PROSITE" id="PS51063">
    <property type="entry name" value="HTH_CRP_2"/>
    <property type="match status" value="1"/>
</dbReference>
<dbReference type="EMBL" id="NQVN01000016">
    <property type="protein sequence ID" value="PIO97571.1"/>
    <property type="molecule type" value="Genomic_DNA"/>
</dbReference>
<accession>A0A2G9WS72</accession>
<proteinExistence type="predicted"/>